<dbReference type="SMART" id="SM00710">
    <property type="entry name" value="PbH1"/>
    <property type="match status" value="9"/>
</dbReference>
<dbReference type="RefSeq" id="WP_212118902.1">
    <property type="nucleotide sequence ID" value="NZ_JAGTPX020000005.1"/>
</dbReference>
<accession>A0A941GKF1</accession>
<dbReference type="EMBL" id="JAGTPX010000009">
    <property type="protein sequence ID" value="MBR8670058.1"/>
    <property type="molecule type" value="Genomic_DNA"/>
</dbReference>
<dbReference type="InterPro" id="IPR022441">
    <property type="entry name" value="Para_beta_helix_rpt-2"/>
</dbReference>
<dbReference type="InterPro" id="IPR011050">
    <property type="entry name" value="Pectin_lyase_fold/virulence"/>
</dbReference>
<comment type="caution">
    <text evidence="2">The sequence shown here is derived from an EMBL/GenBank/DDBJ whole genome shotgun (WGS) entry which is preliminary data.</text>
</comment>
<dbReference type="SUPFAM" id="SSF51126">
    <property type="entry name" value="Pectin lyase-like"/>
    <property type="match status" value="2"/>
</dbReference>
<organism evidence="2">
    <name type="scientific">Niallia circulans</name>
    <name type="common">Bacillus circulans</name>
    <dbReference type="NCBI Taxonomy" id="1397"/>
    <lineage>
        <taxon>Bacteria</taxon>
        <taxon>Bacillati</taxon>
        <taxon>Bacillota</taxon>
        <taxon>Bacilli</taxon>
        <taxon>Bacillales</taxon>
        <taxon>Bacillaceae</taxon>
        <taxon>Niallia</taxon>
    </lineage>
</organism>
<dbReference type="AlphaFoldDB" id="A0A941GKF1"/>
<dbReference type="Pfam" id="PF13229">
    <property type="entry name" value="Beta_helix"/>
    <property type="match status" value="1"/>
</dbReference>
<evidence type="ECO:0000313" key="2">
    <source>
        <dbReference type="EMBL" id="MBR8670058.1"/>
    </source>
</evidence>
<dbReference type="InterPro" id="IPR012334">
    <property type="entry name" value="Pectin_lyas_fold"/>
</dbReference>
<gene>
    <name evidence="2" type="ORF">KD144_10920</name>
</gene>
<dbReference type="NCBIfam" id="TIGR03804">
    <property type="entry name" value="para_beta_helix"/>
    <property type="match status" value="1"/>
</dbReference>
<evidence type="ECO:0000259" key="1">
    <source>
        <dbReference type="Pfam" id="PF13229"/>
    </source>
</evidence>
<proteinExistence type="predicted"/>
<protein>
    <submittedName>
        <fullName evidence="2">Right-handed parallel beta-helix repeat-containing protein</fullName>
    </submittedName>
</protein>
<sequence>MSELTDYEYLLTLTEGVRYNAKGKNINLKGDGSDETEKFQEMLNRAQTEGKLNVYFPKGVYGIRNVVQIFSNTHIEMHEEAVIKMIGNDLKMITFGELNNPNFATGYNGAHDISIKGGTLDGNGVSTLLLGIGHTKNLLFESVRFINTRNGHSIECNSSYNVQFIRCTFENMVSVTSTNREFLQLDFASAAGFPSFGAYDYTPCSNILIDGCAFKNGDNGIGCHSGYIDDAGNEFFHENIRITNCNFENVKYAIRVQSFKNSTVSGNTINDADMGIIILSNENTVISNNTIQNTISDGIRIYNGQNSTTGFNRSSYRNIVANNVLVNLGQNGIRMSNAHSNLIANNIIKNVSKEGLFMIDSHKNHINNIVVEGAAQLTSGSYSCFRIESSNDNVLNNIRADNTTYPKNYYYGLYIASGQRNHISEYNFMPGESTFNNGIISGELANNVSNGEWVQLFTGDLGTNGASGTLLMDINIFSSILIVANDNNSSAAQTVTMEIPKPIYKIGTASRHRIVPDSNSGDRVDFSFINSKTIQVDSIQGTGHIRMVLGRM</sequence>
<name>A0A941GKF1_NIACI</name>
<dbReference type="Gene3D" id="2.160.20.10">
    <property type="entry name" value="Single-stranded right-handed beta-helix, Pectin lyase-like"/>
    <property type="match status" value="1"/>
</dbReference>
<reference evidence="2" key="1">
    <citation type="submission" date="2021-04" db="EMBL/GenBank/DDBJ databases">
        <title>Genomic analysis of electroactive and textile dye degrading Bacillus circulans strain: DC10 isolated from constructed wetland-microbial fuel cells treating textile dye wastewaters.</title>
        <authorList>
            <person name="Patel D.U."/>
            <person name="Desai C.R."/>
        </authorList>
    </citation>
    <scope>NUCLEOTIDE SEQUENCE</scope>
    <source>
        <strain evidence="2">DC10</strain>
    </source>
</reference>
<feature type="domain" description="Right handed beta helix" evidence="1">
    <location>
        <begin position="240"/>
        <end position="372"/>
    </location>
</feature>
<dbReference type="InterPro" id="IPR039448">
    <property type="entry name" value="Beta_helix"/>
</dbReference>
<dbReference type="InterPro" id="IPR006626">
    <property type="entry name" value="PbH1"/>
</dbReference>